<comment type="caution">
    <text evidence="2">The sequence shown here is derived from an EMBL/GenBank/DDBJ whole genome shotgun (WGS) entry which is preliminary data.</text>
</comment>
<dbReference type="EMBL" id="QYRP01000002">
    <property type="protein sequence ID" value="RJS47564.1"/>
    <property type="molecule type" value="Genomic_DNA"/>
</dbReference>
<gene>
    <name evidence="2" type="ORF">D4739_15990</name>
</gene>
<keyword evidence="1" id="KW-1133">Transmembrane helix</keyword>
<reference evidence="3" key="1">
    <citation type="submission" date="2018-09" db="EMBL/GenBank/DDBJ databases">
        <authorList>
            <person name="Zhu H."/>
        </authorList>
    </citation>
    <scope>NUCLEOTIDE SEQUENCE [LARGE SCALE GENOMIC DNA]</scope>
    <source>
        <strain evidence="3">K1W22B-1</strain>
    </source>
</reference>
<dbReference type="Proteomes" id="UP000276542">
    <property type="component" value="Unassembled WGS sequence"/>
</dbReference>
<evidence type="ECO:0000256" key="1">
    <source>
        <dbReference type="SAM" id="Phobius"/>
    </source>
</evidence>
<proteinExistence type="predicted"/>
<evidence type="ECO:0000313" key="3">
    <source>
        <dbReference type="Proteomes" id="UP000276542"/>
    </source>
</evidence>
<evidence type="ECO:0000313" key="2">
    <source>
        <dbReference type="EMBL" id="RJS47564.1"/>
    </source>
</evidence>
<feature type="transmembrane region" description="Helical" evidence="1">
    <location>
        <begin position="92"/>
        <end position="111"/>
    </location>
</feature>
<sequence>MNRLIASGAAAYAGLGVVSFLKPAMVPALFGGSAPTVDSRTEIRAVYGGLPLAMAGTLLASPASAVPLGIATAGMAAGRAASGVVEQRPPSLVTAGFIAIETGLAFALLLGGRRAIKSS</sequence>
<accession>A0A3A5HHM2</accession>
<dbReference type="AlphaFoldDB" id="A0A3A5HHM2"/>
<protein>
    <submittedName>
        <fullName evidence="2">DUF4345 domain-containing protein</fullName>
    </submittedName>
</protein>
<organism evidence="2 3">
    <name type="scientific">Nocardioides cavernaquae</name>
    <dbReference type="NCBI Taxonomy" id="2321396"/>
    <lineage>
        <taxon>Bacteria</taxon>
        <taxon>Bacillati</taxon>
        <taxon>Actinomycetota</taxon>
        <taxon>Actinomycetes</taxon>
        <taxon>Propionibacteriales</taxon>
        <taxon>Nocardioidaceae</taxon>
        <taxon>Nocardioides</taxon>
    </lineage>
</organism>
<dbReference type="RefSeq" id="WP_120061527.1">
    <property type="nucleotide sequence ID" value="NZ_QYRP01000002.1"/>
</dbReference>
<dbReference type="OrthoDB" id="8481950at2"/>
<dbReference type="Pfam" id="PF14248">
    <property type="entry name" value="DUF4345"/>
    <property type="match status" value="1"/>
</dbReference>
<keyword evidence="1" id="KW-0472">Membrane</keyword>
<keyword evidence="3" id="KW-1185">Reference proteome</keyword>
<dbReference type="InterPro" id="IPR025597">
    <property type="entry name" value="DUF4345"/>
</dbReference>
<keyword evidence="1" id="KW-0812">Transmembrane</keyword>
<name>A0A3A5HHM2_9ACTN</name>